<proteinExistence type="predicted"/>
<organism evidence="2 3">
    <name type="scientific">Lapillicoccus jejuensis</name>
    <dbReference type="NCBI Taxonomy" id="402171"/>
    <lineage>
        <taxon>Bacteria</taxon>
        <taxon>Bacillati</taxon>
        <taxon>Actinomycetota</taxon>
        <taxon>Actinomycetes</taxon>
        <taxon>Micrococcales</taxon>
        <taxon>Intrasporangiaceae</taxon>
        <taxon>Lapillicoccus</taxon>
    </lineage>
</organism>
<reference evidence="2 3" key="1">
    <citation type="submission" date="2019-06" db="EMBL/GenBank/DDBJ databases">
        <title>Sequencing the genomes of 1000 actinobacteria strains.</title>
        <authorList>
            <person name="Klenk H.-P."/>
        </authorList>
    </citation>
    <scope>NUCLEOTIDE SEQUENCE [LARGE SCALE GENOMIC DNA]</scope>
    <source>
        <strain evidence="2 3">DSM 18607</strain>
    </source>
</reference>
<dbReference type="AlphaFoldDB" id="A0A542E0K1"/>
<name>A0A542E0K1_9MICO</name>
<dbReference type="EMBL" id="VFMN01000001">
    <property type="protein sequence ID" value="TQJ08714.1"/>
    <property type="molecule type" value="Genomic_DNA"/>
</dbReference>
<evidence type="ECO:0000313" key="3">
    <source>
        <dbReference type="Proteomes" id="UP000317893"/>
    </source>
</evidence>
<gene>
    <name evidence="2" type="ORF">FB458_1806</name>
</gene>
<feature type="region of interest" description="Disordered" evidence="1">
    <location>
        <begin position="1"/>
        <end position="20"/>
    </location>
</feature>
<accession>A0A542E0K1</accession>
<keyword evidence="3" id="KW-1185">Reference proteome</keyword>
<evidence type="ECO:0000313" key="2">
    <source>
        <dbReference type="EMBL" id="TQJ08714.1"/>
    </source>
</evidence>
<evidence type="ECO:0000256" key="1">
    <source>
        <dbReference type="SAM" id="MobiDB-lite"/>
    </source>
</evidence>
<comment type="caution">
    <text evidence="2">The sequence shown here is derived from an EMBL/GenBank/DDBJ whole genome shotgun (WGS) entry which is preliminary data.</text>
</comment>
<protein>
    <submittedName>
        <fullName evidence="2">Uncharacterized protein</fullName>
    </submittedName>
</protein>
<dbReference type="RefSeq" id="WP_170185612.1">
    <property type="nucleotide sequence ID" value="NZ_BAAAPR010000004.1"/>
</dbReference>
<sequence>MTVSIAPRPARAAGGWQPTDAPLVPGWWWVAVAAWGIPEPRPTSSPDPQETPTR</sequence>
<dbReference type="Proteomes" id="UP000317893">
    <property type="component" value="Unassembled WGS sequence"/>
</dbReference>